<sequence length="67" mass="7399">MIPWVSRQQSVSPAVRGKETPPPFCCFQLPGTNPFLIRVFSCGKISNPPLCAVSPDTRKHGNRETSE</sequence>
<dbReference type="EMBL" id="BPLR01015779">
    <property type="protein sequence ID" value="GIY78684.1"/>
    <property type="molecule type" value="Genomic_DNA"/>
</dbReference>
<gene>
    <name evidence="2" type="ORF">CEXT_292651</name>
</gene>
<feature type="compositionally biased region" description="Polar residues" evidence="1">
    <location>
        <begin position="1"/>
        <end position="12"/>
    </location>
</feature>
<evidence type="ECO:0000313" key="3">
    <source>
        <dbReference type="Proteomes" id="UP001054945"/>
    </source>
</evidence>
<dbReference type="AlphaFoldDB" id="A0AAV4W8X3"/>
<reference evidence="2 3" key="1">
    <citation type="submission" date="2021-06" db="EMBL/GenBank/DDBJ databases">
        <title>Caerostris extrusa draft genome.</title>
        <authorList>
            <person name="Kono N."/>
            <person name="Arakawa K."/>
        </authorList>
    </citation>
    <scope>NUCLEOTIDE SEQUENCE [LARGE SCALE GENOMIC DNA]</scope>
</reference>
<protein>
    <submittedName>
        <fullName evidence="2">Uncharacterized protein</fullName>
    </submittedName>
</protein>
<evidence type="ECO:0000313" key="2">
    <source>
        <dbReference type="EMBL" id="GIY78684.1"/>
    </source>
</evidence>
<comment type="caution">
    <text evidence="2">The sequence shown here is derived from an EMBL/GenBank/DDBJ whole genome shotgun (WGS) entry which is preliminary data.</text>
</comment>
<keyword evidence="3" id="KW-1185">Reference proteome</keyword>
<accession>A0AAV4W8X3</accession>
<name>A0AAV4W8X3_CAEEX</name>
<proteinExistence type="predicted"/>
<organism evidence="2 3">
    <name type="scientific">Caerostris extrusa</name>
    <name type="common">Bark spider</name>
    <name type="synonym">Caerostris bankana</name>
    <dbReference type="NCBI Taxonomy" id="172846"/>
    <lineage>
        <taxon>Eukaryota</taxon>
        <taxon>Metazoa</taxon>
        <taxon>Ecdysozoa</taxon>
        <taxon>Arthropoda</taxon>
        <taxon>Chelicerata</taxon>
        <taxon>Arachnida</taxon>
        <taxon>Araneae</taxon>
        <taxon>Araneomorphae</taxon>
        <taxon>Entelegynae</taxon>
        <taxon>Araneoidea</taxon>
        <taxon>Araneidae</taxon>
        <taxon>Caerostris</taxon>
    </lineage>
</organism>
<evidence type="ECO:0000256" key="1">
    <source>
        <dbReference type="SAM" id="MobiDB-lite"/>
    </source>
</evidence>
<dbReference type="Proteomes" id="UP001054945">
    <property type="component" value="Unassembled WGS sequence"/>
</dbReference>
<feature type="region of interest" description="Disordered" evidence="1">
    <location>
        <begin position="1"/>
        <end position="22"/>
    </location>
</feature>